<dbReference type="Proteomes" id="UP000492821">
    <property type="component" value="Unassembled WGS sequence"/>
</dbReference>
<protein>
    <submittedName>
        <fullName evidence="3">DUF2085 domain-containing protein</fullName>
    </submittedName>
</protein>
<dbReference type="AlphaFoldDB" id="A0A7E4VK73"/>
<reference evidence="3" key="2">
    <citation type="submission" date="2020-10" db="UniProtKB">
        <authorList>
            <consortium name="WormBaseParasite"/>
        </authorList>
    </citation>
    <scope>IDENTIFICATION</scope>
</reference>
<accession>A0A7E4VK73</accession>
<evidence type="ECO:0000256" key="1">
    <source>
        <dbReference type="SAM" id="Phobius"/>
    </source>
</evidence>
<keyword evidence="1" id="KW-0812">Transmembrane</keyword>
<reference evidence="2" key="1">
    <citation type="journal article" date="2013" name="Genetics">
        <title>The draft genome and transcriptome of Panagrellus redivivus are shaped by the harsh demands of a free-living lifestyle.</title>
        <authorList>
            <person name="Srinivasan J."/>
            <person name="Dillman A.R."/>
            <person name="Macchietto M.G."/>
            <person name="Heikkinen L."/>
            <person name="Lakso M."/>
            <person name="Fracchia K.M."/>
            <person name="Antoshechkin I."/>
            <person name="Mortazavi A."/>
            <person name="Wong G."/>
            <person name="Sternberg P.W."/>
        </authorList>
    </citation>
    <scope>NUCLEOTIDE SEQUENCE [LARGE SCALE GENOMIC DNA]</scope>
    <source>
        <strain evidence="2">MT8872</strain>
    </source>
</reference>
<keyword evidence="2" id="KW-1185">Reference proteome</keyword>
<feature type="transmembrane region" description="Helical" evidence="1">
    <location>
        <begin position="34"/>
        <end position="59"/>
    </location>
</feature>
<sequence>MFQRHLARWTMQFYRCRLSAMPQRMDSDFFGDPFSHVCLSCRSMFVPIAFGLVLSGYIISTTSRAFARFIVPLDQQM</sequence>
<keyword evidence="1" id="KW-0472">Membrane</keyword>
<evidence type="ECO:0000313" key="2">
    <source>
        <dbReference type="Proteomes" id="UP000492821"/>
    </source>
</evidence>
<proteinExistence type="predicted"/>
<name>A0A7E4VK73_PANRE</name>
<keyword evidence="1" id="KW-1133">Transmembrane helix</keyword>
<organism evidence="2 3">
    <name type="scientific">Panagrellus redivivus</name>
    <name type="common">Microworm</name>
    <dbReference type="NCBI Taxonomy" id="6233"/>
    <lineage>
        <taxon>Eukaryota</taxon>
        <taxon>Metazoa</taxon>
        <taxon>Ecdysozoa</taxon>
        <taxon>Nematoda</taxon>
        <taxon>Chromadorea</taxon>
        <taxon>Rhabditida</taxon>
        <taxon>Tylenchina</taxon>
        <taxon>Panagrolaimomorpha</taxon>
        <taxon>Panagrolaimoidea</taxon>
        <taxon>Panagrolaimidae</taxon>
        <taxon>Panagrellus</taxon>
    </lineage>
</organism>
<dbReference type="WBParaSite" id="Pan_g22099.t1">
    <property type="protein sequence ID" value="Pan_g22099.t1"/>
    <property type="gene ID" value="Pan_g22099"/>
</dbReference>
<evidence type="ECO:0000313" key="3">
    <source>
        <dbReference type="WBParaSite" id="Pan_g22099.t1"/>
    </source>
</evidence>